<accession>A0A1Y0B2V1</accession>
<geneLocation type="mitochondrion" evidence="1"/>
<keyword evidence="1" id="KW-0496">Mitochondrion</keyword>
<dbReference type="EMBL" id="KY774314">
    <property type="protein sequence ID" value="ART31717.1"/>
    <property type="molecule type" value="Genomic_DNA"/>
</dbReference>
<proteinExistence type="predicted"/>
<organism evidence="1">
    <name type="scientific">Utricularia reniformis</name>
    <dbReference type="NCBI Taxonomy" id="192314"/>
    <lineage>
        <taxon>Eukaryota</taxon>
        <taxon>Viridiplantae</taxon>
        <taxon>Streptophyta</taxon>
        <taxon>Embryophyta</taxon>
        <taxon>Tracheophyta</taxon>
        <taxon>Spermatophyta</taxon>
        <taxon>Magnoliopsida</taxon>
        <taxon>eudicotyledons</taxon>
        <taxon>Gunneridae</taxon>
        <taxon>Pentapetalae</taxon>
        <taxon>asterids</taxon>
        <taxon>lamiids</taxon>
        <taxon>Lamiales</taxon>
        <taxon>Lentibulariaceae</taxon>
        <taxon>Utricularia</taxon>
    </lineage>
</organism>
<dbReference type="AlphaFoldDB" id="A0A1Y0B2V1"/>
<gene>
    <name evidence="1" type="ORF">AEK19_MT1528</name>
</gene>
<evidence type="ECO:0000313" key="1">
    <source>
        <dbReference type="EMBL" id="ART31717.1"/>
    </source>
</evidence>
<reference evidence="1" key="1">
    <citation type="submission" date="2017-03" db="EMBL/GenBank/DDBJ databases">
        <title>The mitochondrial genome of the carnivorous plant Utricularia reniformis (Lentibulariaceae): structure, comparative analysis and evolutionary landmarks.</title>
        <authorList>
            <person name="Silva S.R."/>
            <person name="Alvarenga D.O."/>
            <person name="Michael T.P."/>
            <person name="Miranda V.F.O."/>
            <person name="Varani A.M."/>
        </authorList>
    </citation>
    <scope>NUCLEOTIDE SEQUENCE</scope>
</reference>
<name>A0A1Y0B2V1_9LAMI</name>
<sequence length="35" mass="3929">MFISLTQHSKKALAAARLLSQLRKYVFFSSIVLGC</sequence>
<protein>
    <submittedName>
        <fullName evidence="1">Uncharacterized protein</fullName>
    </submittedName>
</protein>